<sequence>MPISPTQVRDLVEKVVAGRGFDLEEVEVRNRDGQDEVSVVVDRDGGSDLDVLAGLSNEISDALDAAPELADLAYVLEVTSRGVDRPLTHPRHWRRNVGRRVAIDVAPDVTDDEPGADATGRTVTGRIGRLLDDPATRVEVVVNHRGRIAVETIDLDAVTKAVVQVDFSQPSTRELELCGLDADEIEQRRSVRQQDK</sequence>
<dbReference type="InterPro" id="IPR035956">
    <property type="entry name" value="RimP_N_sf"/>
</dbReference>
<feature type="domain" description="Ribosome maturation factor RimP N-terminal" evidence="4">
    <location>
        <begin position="11"/>
        <end position="84"/>
    </location>
</feature>
<proteinExistence type="inferred from homology"/>
<evidence type="ECO:0000259" key="4">
    <source>
        <dbReference type="Pfam" id="PF02576"/>
    </source>
</evidence>
<comment type="subcellular location">
    <subcellularLocation>
        <location evidence="3">Cytoplasm</location>
    </subcellularLocation>
</comment>
<dbReference type="SUPFAM" id="SSF75420">
    <property type="entry name" value="YhbC-like, N-terminal domain"/>
    <property type="match status" value="1"/>
</dbReference>
<dbReference type="HAMAP" id="MF_01077">
    <property type="entry name" value="RimP"/>
    <property type="match status" value="1"/>
</dbReference>
<dbReference type="Proteomes" id="UP000515663">
    <property type="component" value="Chromosome"/>
</dbReference>
<evidence type="ECO:0000313" key="5">
    <source>
        <dbReference type="EMBL" id="QMT03444.1"/>
    </source>
</evidence>
<dbReference type="GO" id="GO:0005829">
    <property type="term" value="C:cytosol"/>
    <property type="evidence" value="ECO:0007669"/>
    <property type="project" value="TreeGrafter"/>
</dbReference>
<evidence type="ECO:0000256" key="3">
    <source>
        <dbReference type="HAMAP-Rule" id="MF_01077"/>
    </source>
</evidence>
<keyword evidence="1 3" id="KW-0963">Cytoplasm</keyword>
<keyword evidence="6" id="KW-1185">Reference proteome</keyword>
<dbReference type="NCBIfam" id="NF000930">
    <property type="entry name" value="PRK00092.2-2"/>
    <property type="match status" value="1"/>
</dbReference>
<dbReference type="Pfam" id="PF02576">
    <property type="entry name" value="RimP_N"/>
    <property type="match status" value="1"/>
</dbReference>
<dbReference type="Gene3D" id="3.30.300.70">
    <property type="entry name" value="RimP-like superfamily, N-terminal"/>
    <property type="match status" value="1"/>
</dbReference>
<comment type="similarity">
    <text evidence="3">Belongs to the RimP family.</text>
</comment>
<dbReference type="RefSeq" id="WP_188329059.1">
    <property type="nucleotide sequence ID" value="NZ_CP059491.1"/>
</dbReference>
<evidence type="ECO:0000313" key="6">
    <source>
        <dbReference type="Proteomes" id="UP000515663"/>
    </source>
</evidence>
<protein>
    <recommendedName>
        <fullName evidence="3">Ribosome maturation factor RimP</fullName>
    </recommendedName>
</protein>
<dbReference type="KEGG" id="gji:H1R19_10350"/>
<comment type="function">
    <text evidence="3">Required for maturation of 30S ribosomal subunits.</text>
</comment>
<organism evidence="5 6">
    <name type="scientific">Gordonia jinghuaiqii</name>
    <dbReference type="NCBI Taxonomy" id="2758710"/>
    <lineage>
        <taxon>Bacteria</taxon>
        <taxon>Bacillati</taxon>
        <taxon>Actinomycetota</taxon>
        <taxon>Actinomycetes</taxon>
        <taxon>Mycobacteriales</taxon>
        <taxon>Gordoniaceae</taxon>
        <taxon>Gordonia</taxon>
    </lineage>
</organism>
<gene>
    <name evidence="3 5" type="primary">rimP</name>
    <name evidence="5" type="ORF">H1R19_10350</name>
</gene>
<reference evidence="6" key="1">
    <citation type="submission" date="2020-07" db="EMBL/GenBank/DDBJ databases">
        <title>novel species isolated from the respiratory tract of Marmot.</title>
        <authorList>
            <person name="Zhang G."/>
        </authorList>
    </citation>
    <scope>NUCLEOTIDE SEQUENCE [LARGE SCALE GENOMIC DNA]</scope>
    <source>
        <strain evidence="6">686</strain>
    </source>
</reference>
<dbReference type="PANTHER" id="PTHR33867:SF1">
    <property type="entry name" value="RIBOSOME MATURATION FACTOR RIMP"/>
    <property type="match status" value="1"/>
</dbReference>
<dbReference type="InterPro" id="IPR028989">
    <property type="entry name" value="RimP_N"/>
</dbReference>
<accession>A0A7D7QJU9</accession>
<keyword evidence="2 3" id="KW-0690">Ribosome biogenesis</keyword>
<dbReference type="InterPro" id="IPR003728">
    <property type="entry name" value="Ribosome_maturation_RimP"/>
</dbReference>
<name>A0A7D7QJU9_9ACTN</name>
<dbReference type="GO" id="GO:0000028">
    <property type="term" value="P:ribosomal small subunit assembly"/>
    <property type="evidence" value="ECO:0007669"/>
    <property type="project" value="TreeGrafter"/>
</dbReference>
<dbReference type="GO" id="GO:0006412">
    <property type="term" value="P:translation"/>
    <property type="evidence" value="ECO:0007669"/>
    <property type="project" value="TreeGrafter"/>
</dbReference>
<dbReference type="EMBL" id="CP059491">
    <property type="protein sequence ID" value="QMT03444.1"/>
    <property type="molecule type" value="Genomic_DNA"/>
</dbReference>
<dbReference type="AlphaFoldDB" id="A0A7D7QJU9"/>
<evidence type="ECO:0000256" key="2">
    <source>
        <dbReference type="ARBA" id="ARBA00022517"/>
    </source>
</evidence>
<evidence type="ECO:0000256" key="1">
    <source>
        <dbReference type="ARBA" id="ARBA00022490"/>
    </source>
</evidence>
<dbReference type="PANTHER" id="PTHR33867">
    <property type="entry name" value="RIBOSOME MATURATION FACTOR RIMP"/>
    <property type="match status" value="1"/>
</dbReference>